<evidence type="ECO:0000256" key="3">
    <source>
        <dbReference type="ARBA" id="ARBA00023163"/>
    </source>
</evidence>
<keyword evidence="3" id="KW-0804">Transcription</keyword>
<keyword evidence="1" id="KW-0805">Transcription regulation</keyword>
<dbReference type="SMART" id="SM00342">
    <property type="entry name" value="HTH_ARAC"/>
    <property type="match status" value="1"/>
</dbReference>
<evidence type="ECO:0000313" key="6">
    <source>
        <dbReference type="Proteomes" id="UP000198558"/>
    </source>
</evidence>
<dbReference type="SUPFAM" id="SSF55136">
    <property type="entry name" value="Probable bacterial effector-binding domain"/>
    <property type="match status" value="1"/>
</dbReference>
<proteinExistence type="predicted"/>
<dbReference type="PROSITE" id="PS00041">
    <property type="entry name" value="HTH_ARAC_FAMILY_1"/>
    <property type="match status" value="1"/>
</dbReference>
<accession>A0A1I0E879</accession>
<dbReference type="Proteomes" id="UP000198558">
    <property type="component" value="Unassembled WGS sequence"/>
</dbReference>
<dbReference type="PRINTS" id="PR00032">
    <property type="entry name" value="HTHARAC"/>
</dbReference>
<dbReference type="OrthoDB" id="9801721at2"/>
<dbReference type="GO" id="GO:0043565">
    <property type="term" value="F:sequence-specific DNA binding"/>
    <property type="evidence" value="ECO:0007669"/>
    <property type="project" value="InterPro"/>
</dbReference>
<reference evidence="6" key="1">
    <citation type="submission" date="2016-10" db="EMBL/GenBank/DDBJ databases">
        <authorList>
            <person name="Varghese N."/>
            <person name="Submissions S."/>
        </authorList>
    </citation>
    <scope>NUCLEOTIDE SEQUENCE [LARGE SCALE GENOMIC DNA]</scope>
    <source>
        <strain evidence="6">DSM 1551</strain>
    </source>
</reference>
<dbReference type="InterPro" id="IPR011256">
    <property type="entry name" value="Reg_factor_effector_dom_sf"/>
</dbReference>
<evidence type="ECO:0000256" key="2">
    <source>
        <dbReference type="ARBA" id="ARBA00023125"/>
    </source>
</evidence>
<evidence type="ECO:0000313" key="5">
    <source>
        <dbReference type="EMBL" id="SET40521.1"/>
    </source>
</evidence>
<dbReference type="InterPro" id="IPR009057">
    <property type="entry name" value="Homeodomain-like_sf"/>
</dbReference>
<name>A0A1I0E879_9FIRM</name>
<evidence type="ECO:0000256" key="1">
    <source>
        <dbReference type="ARBA" id="ARBA00023015"/>
    </source>
</evidence>
<dbReference type="GeneID" id="78288159"/>
<evidence type="ECO:0000259" key="4">
    <source>
        <dbReference type="PROSITE" id="PS01124"/>
    </source>
</evidence>
<dbReference type="GO" id="GO:0003700">
    <property type="term" value="F:DNA-binding transcription factor activity"/>
    <property type="evidence" value="ECO:0007669"/>
    <property type="project" value="InterPro"/>
</dbReference>
<organism evidence="5 6">
    <name type="scientific">Thomasclavelia cocleata</name>
    <dbReference type="NCBI Taxonomy" id="69824"/>
    <lineage>
        <taxon>Bacteria</taxon>
        <taxon>Bacillati</taxon>
        <taxon>Bacillota</taxon>
        <taxon>Erysipelotrichia</taxon>
        <taxon>Erysipelotrichales</taxon>
        <taxon>Coprobacillaceae</taxon>
        <taxon>Thomasclavelia</taxon>
    </lineage>
</organism>
<dbReference type="Pfam" id="PF12833">
    <property type="entry name" value="HTH_18"/>
    <property type="match status" value="1"/>
</dbReference>
<dbReference type="PROSITE" id="PS01124">
    <property type="entry name" value="HTH_ARAC_FAMILY_2"/>
    <property type="match status" value="1"/>
</dbReference>
<dbReference type="RefSeq" id="WP_092353383.1">
    <property type="nucleotide sequence ID" value="NZ_FOIN01000009.1"/>
</dbReference>
<dbReference type="AlphaFoldDB" id="A0A1I0E879"/>
<dbReference type="PANTHER" id="PTHR47504:SF5">
    <property type="entry name" value="RIGHT ORIGIN-BINDING PROTEIN"/>
    <property type="match status" value="1"/>
</dbReference>
<dbReference type="InterPro" id="IPR029442">
    <property type="entry name" value="GyrI-like"/>
</dbReference>
<dbReference type="InterPro" id="IPR018060">
    <property type="entry name" value="HTH_AraC"/>
</dbReference>
<dbReference type="Pfam" id="PF06445">
    <property type="entry name" value="GyrI-like"/>
    <property type="match status" value="1"/>
</dbReference>
<dbReference type="InterPro" id="IPR018062">
    <property type="entry name" value="HTH_AraC-typ_CS"/>
</dbReference>
<dbReference type="InterPro" id="IPR020449">
    <property type="entry name" value="Tscrpt_reg_AraC-type_HTH"/>
</dbReference>
<dbReference type="InterPro" id="IPR050959">
    <property type="entry name" value="MarA-like"/>
</dbReference>
<protein>
    <submittedName>
        <fullName evidence="5">AraC family transcriptional regulator</fullName>
    </submittedName>
</protein>
<dbReference type="SUPFAM" id="SSF46689">
    <property type="entry name" value="Homeodomain-like"/>
    <property type="match status" value="2"/>
</dbReference>
<dbReference type="EMBL" id="FOIN01000009">
    <property type="protein sequence ID" value="SET40521.1"/>
    <property type="molecule type" value="Genomic_DNA"/>
</dbReference>
<gene>
    <name evidence="5" type="ORF">SAMN04489758_10975</name>
</gene>
<feature type="domain" description="HTH araC/xylS-type" evidence="4">
    <location>
        <begin position="8"/>
        <end position="106"/>
    </location>
</feature>
<dbReference type="Gene3D" id="3.20.80.10">
    <property type="entry name" value="Regulatory factor, effector binding domain"/>
    <property type="match status" value="1"/>
</dbReference>
<dbReference type="PANTHER" id="PTHR47504">
    <property type="entry name" value="RIGHT ORIGIN-BINDING PROTEIN"/>
    <property type="match status" value="1"/>
</dbReference>
<keyword evidence="6" id="KW-1185">Reference proteome</keyword>
<dbReference type="Gene3D" id="1.10.10.60">
    <property type="entry name" value="Homeodomain-like"/>
    <property type="match status" value="2"/>
</dbReference>
<sequence>MNSWQEIQKTIEYIEEHFDEEIDIDKLAAIAHLSKYYYQRLFYRLTNKTVKEYVKLRRLAKASKLLKETDLRILDIAIKCGFSNHGNFSKVFKEVYDISPDRYRKTDIHLDQYIKPDIALNYILIDTGVPLIVDKMVLEINKKTIESDKYFIGKSKLALINDLNQPKINNFIDLWQDLKLNNDQVGVDILTLSDQPEYFNYFVGVESKDSKEGYEIRVMPKGKYIVCSYEAENFDLLVNEALYKASRYLYDIWLPNHNLTPDSLLIQKYFNPFEDNCFIELWAKLK</sequence>
<keyword evidence="2" id="KW-0238">DNA-binding</keyword>